<keyword evidence="1" id="KW-0472">Membrane</keyword>
<dbReference type="EMBL" id="CP058952">
    <property type="protein sequence ID" value="QLI80956.1"/>
    <property type="molecule type" value="Genomic_DNA"/>
</dbReference>
<sequence length="106" mass="11618">MKTPDSHTEDFATRVGAVLNQAQANSQIRQQLARARQHALQAPATRSHVLTWVHDHRPQAGLLSVAVLLALLLFWQAGPARAPLSSNPDITAQVVDEVLYDSLEGY</sequence>
<accession>A0A7D5V8T9</accession>
<proteinExistence type="predicted"/>
<keyword evidence="1" id="KW-1133">Transmembrane helix</keyword>
<evidence type="ECO:0000313" key="2">
    <source>
        <dbReference type="EMBL" id="QLI80956.1"/>
    </source>
</evidence>
<feature type="transmembrane region" description="Helical" evidence="1">
    <location>
        <begin position="60"/>
        <end position="78"/>
    </location>
</feature>
<dbReference type="AlphaFoldDB" id="A0A7D5V8T9"/>
<keyword evidence="1" id="KW-0812">Transmembrane</keyword>
<reference evidence="2 3" key="1">
    <citation type="journal article" date="2016" name="Int. J. Syst. Evol. Microbiol.">
        <title>Chitinibacter fontanus sp. nov., isolated from a spring.</title>
        <authorList>
            <person name="Sheu S.Y."/>
            <person name="Li Y.S."/>
            <person name="Young C.C."/>
            <person name="Chen W.M."/>
        </authorList>
    </citation>
    <scope>NUCLEOTIDE SEQUENCE [LARGE SCALE GENOMIC DNA]</scope>
    <source>
        <strain evidence="2 3">STM-7</strain>
    </source>
</reference>
<protein>
    <recommendedName>
        <fullName evidence="4">DUF3619 family protein</fullName>
    </recommendedName>
</protein>
<gene>
    <name evidence="2" type="ORF">HZU75_05135</name>
</gene>
<dbReference type="KEGG" id="cfon:HZU75_05135"/>
<dbReference type="RefSeq" id="WP_180308088.1">
    <property type="nucleotide sequence ID" value="NZ_CP058952.1"/>
</dbReference>
<evidence type="ECO:0000256" key="1">
    <source>
        <dbReference type="SAM" id="Phobius"/>
    </source>
</evidence>
<dbReference type="Proteomes" id="UP000510822">
    <property type="component" value="Chromosome"/>
</dbReference>
<organism evidence="2 3">
    <name type="scientific">Chitinibacter fontanus</name>
    <dbReference type="NCBI Taxonomy" id="1737446"/>
    <lineage>
        <taxon>Bacteria</taxon>
        <taxon>Pseudomonadati</taxon>
        <taxon>Pseudomonadota</taxon>
        <taxon>Betaproteobacteria</taxon>
        <taxon>Neisseriales</taxon>
        <taxon>Chitinibacteraceae</taxon>
        <taxon>Chitinibacter</taxon>
    </lineage>
</organism>
<name>A0A7D5V8T9_9NEIS</name>
<evidence type="ECO:0000313" key="3">
    <source>
        <dbReference type="Proteomes" id="UP000510822"/>
    </source>
</evidence>
<keyword evidence="3" id="KW-1185">Reference proteome</keyword>
<evidence type="ECO:0008006" key="4">
    <source>
        <dbReference type="Google" id="ProtNLM"/>
    </source>
</evidence>